<dbReference type="AlphaFoldDB" id="A0A6I2UWX5"/>
<feature type="transmembrane region" description="Helical" evidence="1">
    <location>
        <begin position="108"/>
        <end position="130"/>
    </location>
</feature>
<keyword evidence="1" id="KW-1133">Transmembrane helix</keyword>
<feature type="transmembrane region" description="Helical" evidence="1">
    <location>
        <begin position="12"/>
        <end position="32"/>
    </location>
</feature>
<name>A0A6I2UWX5_9FIRM</name>
<keyword evidence="3" id="KW-1185">Reference proteome</keyword>
<gene>
    <name evidence="2" type="ORF">FYJ78_02970</name>
</gene>
<protein>
    <submittedName>
        <fullName evidence="2">Uncharacterized protein</fullName>
    </submittedName>
</protein>
<feature type="transmembrane region" description="Helical" evidence="1">
    <location>
        <begin position="44"/>
        <end position="59"/>
    </location>
</feature>
<dbReference type="Proteomes" id="UP000430222">
    <property type="component" value="Unassembled WGS sequence"/>
</dbReference>
<evidence type="ECO:0000313" key="3">
    <source>
        <dbReference type="Proteomes" id="UP000430222"/>
    </source>
</evidence>
<proteinExistence type="predicted"/>
<organism evidence="2 3">
    <name type="scientific">Selenomonas montiformis</name>
    <dbReference type="NCBI Taxonomy" id="2652285"/>
    <lineage>
        <taxon>Bacteria</taxon>
        <taxon>Bacillati</taxon>
        <taxon>Bacillota</taxon>
        <taxon>Negativicutes</taxon>
        <taxon>Selenomonadales</taxon>
        <taxon>Selenomonadaceae</taxon>
        <taxon>Selenomonas</taxon>
    </lineage>
</organism>
<comment type="caution">
    <text evidence="2">The sequence shown here is derived from an EMBL/GenBank/DDBJ whole genome shotgun (WGS) entry which is preliminary data.</text>
</comment>
<evidence type="ECO:0000313" key="2">
    <source>
        <dbReference type="EMBL" id="MSV24161.1"/>
    </source>
</evidence>
<keyword evidence="1" id="KW-0472">Membrane</keyword>
<dbReference type="EMBL" id="VUNL01000003">
    <property type="protein sequence ID" value="MSV24161.1"/>
    <property type="molecule type" value="Genomic_DNA"/>
</dbReference>
<feature type="transmembrane region" description="Helical" evidence="1">
    <location>
        <begin position="79"/>
        <end position="96"/>
    </location>
</feature>
<sequence length="141" mass="16445">MLYFGHPNLPRLKRYIVVFFMLFMIEVMGGSFCGWTQLNYSHDVYIMLLPLTYCVFLYTKAVRLPDSPVWGYLRKQSMFIFYIHAWWLVLAGVAFGESKHAFVHLGSLGVYLIALGLSVLTSHILIVLSWKEKFSYLKYLS</sequence>
<reference evidence="2 3" key="1">
    <citation type="submission" date="2019-08" db="EMBL/GenBank/DDBJ databases">
        <title>In-depth cultivation of the pig gut microbiome towards novel bacterial diversity and tailored functional studies.</title>
        <authorList>
            <person name="Wylensek D."/>
            <person name="Hitch T.C.A."/>
            <person name="Clavel T."/>
        </authorList>
    </citation>
    <scope>NUCLEOTIDE SEQUENCE [LARGE SCALE GENOMIC DNA]</scope>
    <source>
        <strain evidence="3">WCA-380-WT-3B3</strain>
    </source>
</reference>
<evidence type="ECO:0000256" key="1">
    <source>
        <dbReference type="SAM" id="Phobius"/>
    </source>
</evidence>
<accession>A0A6I2UWX5</accession>
<keyword evidence="1" id="KW-0812">Transmembrane</keyword>